<dbReference type="GO" id="GO:0003684">
    <property type="term" value="F:damaged DNA binding"/>
    <property type="evidence" value="ECO:0007669"/>
    <property type="project" value="InterPro"/>
</dbReference>
<dbReference type="GO" id="GO:0003906">
    <property type="term" value="F:DNA-(apurinic or apyrimidinic site) endonuclease activity"/>
    <property type="evidence" value="ECO:0007669"/>
    <property type="project" value="InterPro"/>
</dbReference>
<dbReference type="EMBL" id="JAQMWT010000682">
    <property type="protein sequence ID" value="KAJ8598256.1"/>
    <property type="molecule type" value="Genomic_DNA"/>
</dbReference>
<dbReference type="PANTHER" id="PTHR22993">
    <property type="entry name" value="FORMAMIDOPYRIMIDINE-DNA GLYCOSYLASE"/>
    <property type="match status" value="1"/>
</dbReference>
<feature type="compositionally biased region" description="Basic residues" evidence="2">
    <location>
        <begin position="452"/>
        <end position="462"/>
    </location>
</feature>
<comment type="caution">
    <text evidence="4">The sequence shown here is derived from an EMBL/GenBank/DDBJ whole genome shotgun (WGS) entry which is preliminary data.</text>
</comment>
<evidence type="ECO:0000259" key="3">
    <source>
        <dbReference type="PROSITE" id="PS50102"/>
    </source>
</evidence>
<dbReference type="GO" id="GO:0006284">
    <property type="term" value="P:base-excision repair"/>
    <property type="evidence" value="ECO:0007669"/>
    <property type="project" value="InterPro"/>
</dbReference>
<dbReference type="SUPFAM" id="SSF54928">
    <property type="entry name" value="RNA-binding domain, RBD"/>
    <property type="match status" value="1"/>
</dbReference>
<dbReference type="Pfam" id="PF00076">
    <property type="entry name" value="RRM_1"/>
    <property type="match status" value="1"/>
</dbReference>
<proteinExistence type="predicted"/>
<dbReference type="PANTHER" id="PTHR22993:SF27">
    <property type="entry name" value="ENDONUCLEASE 8-LIKE 1"/>
    <property type="match status" value="1"/>
</dbReference>
<dbReference type="GO" id="GO:0005634">
    <property type="term" value="C:nucleus"/>
    <property type="evidence" value="ECO:0007669"/>
    <property type="project" value="TreeGrafter"/>
</dbReference>
<dbReference type="Gene3D" id="3.30.70.330">
    <property type="match status" value="1"/>
</dbReference>
<dbReference type="Gene3D" id="1.10.8.50">
    <property type="match status" value="1"/>
</dbReference>
<dbReference type="GO" id="GO:0019104">
    <property type="term" value="F:DNA N-glycosylase activity"/>
    <property type="evidence" value="ECO:0007669"/>
    <property type="project" value="TreeGrafter"/>
</dbReference>
<name>A0AAD7U4R3_9STRA</name>
<dbReference type="InterPro" id="IPR000504">
    <property type="entry name" value="RRM_dom"/>
</dbReference>
<feature type="region of interest" description="Disordered" evidence="2">
    <location>
        <begin position="423"/>
        <end position="462"/>
    </location>
</feature>
<dbReference type="InterPro" id="IPR015886">
    <property type="entry name" value="H2TH_FPG"/>
</dbReference>
<sequence length="462" mass="51657">MPEYAELHSSAHQVRGWSQGQWFTRIEAFDVAPPEPPLADLDEATRLKLTAEIGASGPGQRLLKAISAKRPPPTGRVVHSGRFGLWPCHRGKEVCVIVVDAADTPWGCATCKAARGEPPACPDHGAMRLTSVWRCQRCRLVYVPEADHPQPEIKLMELTFRRGMSGKFRLTNAADSATQVAFFREDGKVIAFCDRRRRVGDRAIWHVGGFSEWRSPDPVRERDAWRSNVLSRLDEPAFDHPVAEVLLDQAFFNGVGNYLRAEILDRAGRVPPFALARTAAPRILDAVVDTLRRSVVQKRLQLRVFRMRFASRALDAHGRTVWYRGDRGELPGPKILDAPWSRVAFARVPRGTEKSDVEAWFQQHGDLLTFWFNAQKGYGAVRYASLDQAQRAVAAAAAKDVLLFGGRVQVTFKRRLRKPSAAVLAAAGGGGEEEEEERPPSSTDEDSDTPRGHHKRSRDPYY</sequence>
<protein>
    <recommendedName>
        <fullName evidence="3">RRM domain-containing protein</fullName>
    </recommendedName>
</protein>
<feature type="compositionally biased region" description="Acidic residues" evidence="2">
    <location>
        <begin position="431"/>
        <end position="447"/>
    </location>
</feature>
<dbReference type="Proteomes" id="UP001230188">
    <property type="component" value="Unassembled WGS sequence"/>
</dbReference>
<keyword evidence="5" id="KW-1185">Reference proteome</keyword>
<reference evidence="4" key="1">
    <citation type="submission" date="2023-01" db="EMBL/GenBank/DDBJ databases">
        <title>Metagenome sequencing of chrysophaentin producing Chrysophaeum taylorii.</title>
        <authorList>
            <person name="Davison J."/>
            <person name="Bewley C."/>
        </authorList>
    </citation>
    <scope>NUCLEOTIDE SEQUENCE</scope>
    <source>
        <strain evidence="4">NIES-1699</strain>
    </source>
</reference>
<dbReference type="InterPro" id="IPR035979">
    <property type="entry name" value="RBD_domain_sf"/>
</dbReference>
<dbReference type="GO" id="GO:0008270">
    <property type="term" value="F:zinc ion binding"/>
    <property type="evidence" value="ECO:0007669"/>
    <property type="project" value="InterPro"/>
</dbReference>
<keyword evidence="1" id="KW-0694">RNA-binding</keyword>
<feature type="domain" description="RRM" evidence="3">
    <location>
        <begin position="341"/>
        <end position="415"/>
    </location>
</feature>
<dbReference type="SMART" id="SM01232">
    <property type="entry name" value="H2TH"/>
    <property type="match status" value="1"/>
</dbReference>
<accession>A0AAD7U4R3</accession>
<dbReference type="PROSITE" id="PS50102">
    <property type="entry name" value="RRM"/>
    <property type="match status" value="1"/>
</dbReference>
<dbReference type="InterPro" id="IPR010979">
    <property type="entry name" value="Ribosomal_uS13-like_H2TH"/>
</dbReference>
<dbReference type="InterPro" id="IPR012677">
    <property type="entry name" value="Nucleotide-bd_a/b_plait_sf"/>
</dbReference>
<organism evidence="4 5">
    <name type="scientific">Chrysophaeum taylorii</name>
    <dbReference type="NCBI Taxonomy" id="2483200"/>
    <lineage>
        <taxon>Eukaryota</taxon>
        <taxon>Sar</taxon>
        <taxon>Stramenopiles</taxon>
        <taxon>Ochrophyta</taxon>
        <taxon>Pelagophyceae</taxon>
        <taxon>Pelagomonadales</taxon>
        <taxon>Pelagomonadaceae</taxon>
        <taxon>Chrysophaeum</taxon>
    </lineage>
</organism>
<evidence type="ECO:0000313" key="4">
    <source>
        <dbReference type="EMBL" id="KAJ8598256.1"/>
    </source>
</evidence>
<dbReference type="GO" id="GO:0003723">
    <property type="term" value="F:RNA binding"/>
    <property type="evidence" value="ECO:0007669"/>
    <property type="project" value="UniProtKB-UniRule"/>
</dbReference>
<evidence type="ECO:0000256" key="2">
    <source>
        <dbReference type="SAM" id="MobiDB-lite"/>
    </source>
</evidence>
<evidence type="ECO:0000313" key="5">
    <source>
        <dbReference type="Proteomes" id="UP001230188"/>
    </source>
</evidence>
<dbReference type="SUPFAM" id="SSF46946">
    <property type="entry name" value="S13-like H2TH domain"/>
    <property type="match status" value="1"/>
</dbReference>
<gene>
    <name evidence="4" type="ORF">CTAYLR_005488</name>
</gene>
<dbReference type="AlphaFoldDB" id="A0AAD7U4R3"/>
<evidence type="ECO:0000256" key="1">
    <source>
        <dbReference type="PROSITE-ProRule" id="PRU00176"/>
    </source>
</evidence>